<keyword evidence="1" id="KW-0812">Transmembrane</keyword>
<sequence length="187" mass="20950">MKYIVIVILLFPAMFSQHSVWGQNISPDLIGQFSKKGKIILNDYTKIETSKILFDNNAILYTDSNKQEKSIPYDQINYIRYTKGNRKFFGMAIGAISGSLSGFLGSISYKTYYMEGDNLIYGNNATSKDVIIATSAGLAIGSAIGFSIGWVIPKWHTTLINQKNDALSFGYNIEQKKYYGINCTLNF</sequence>
<dbReference type="RefSeq" id="WP_158868573.1">
    <property type="nucleotide sequence ID" value="NZ_CP046401.1"/>
</dbReference>
<reference evidence="2 3" key="1">
    <citation type="submission" date="2019-11" db="EMBL/GenBank/DDBJ databases">
        <authorList>
            <person name="Zheng R.K."/>
            <person name="Sun C.M."/>
        </authorList>
    </citation>
    <scope>NUCLEOTIDE SEQUENCE [LARGE SCALE GENOMIC DNA]</scope>
    <source>
        <strain evidence="2 3">WC007</strain>
    </source>
</reference>
<keyword evidence="1" id="KW-1133">Transmembrane helix</keyword>
<evidence type="ECO:0000256" key="1">
    <source>
        <dbReference type="SAM" id="Phobius"/>
    </source>
</evidence>
<feature type="transmembrane region" description="Helical" evidence="1">
    <location>
        <begin position="88"/>
        <end position="109"/>
    </location>
</feature>
<keyword evidence="1" id="KW-0472">Membrane</keyword>
<evidence type="ECO:0000313" key="2">
    <source>
        <dbReference type="EMBL" id="QGY45430.1"/>
    </source>
</evidence>
<keyword evidence="3" id="KW-1185">Reference proteome</keyword>
<evidence type="ECO:0000313" key="3">
    <source>
        <dbReference type="Proteomes" id="UP000428260"/>
    </source>
</evidence>
<organism evidence="2 3">
    <name type="scientific">Maribellus comscasis</name>
    <dbReference type="NCBI Taxonomy" id="2681766"/>
    <lineage>
        <taxon>Bacteria</taxon>
        <taxon>Pseudomonadati</taxon>
        <taxon>Bacteroidota</taxon>
        <taxon>Bacteroidia</taxon>
        <taxon>Marinilabiliales</taxon>
        <taxon>Prolixibacteraceae</taxon>
        <taxon>Maribellus</taxon>
    </lineage>
</organism>
<dbReference type="KEGG" id="mcos:GM418_17650"/>
<name>A0A6I6JWC4_9BACT</name>
<dbReference type="AlphaFoldDB" id="A0A6I6JWC4"/>
<dbReference type="Proteomes" id="UP000428260">
    <property type="component" value="Chromosome"/>
</dbReference>
<gene>
    <name evidence="2" type="ORF">GM418_17650</name>
</gene>
<accession>A0A6I6JWC4</accession>
<proteinExistence type="predicted"/>
<dbReference type="EMBL" id="CP046401">
    <property type="protein sequence ID" value="QGY45430.1"/>
    <property type="molecule type" value="Genomic_DNA"/>
</dbReference>
<protein>
    <submittedName>
        <fullName evidence="2">Uncharacterized protein</fullName>
    </submittedName>
</protein>
<feature type="transmembrane region" description="Helical" evidence="1">
    <location>
        <begin position="130"/>
        <end position="152"/>
    </location>
</feature>